<dbReference type="STRING" id="1193518.BN13_140038"/>
<comment type="caution">
    <text evidence="1">The sequence shown here is derived from an EMBL/GenBank/DDBJ whole genome shotgun (WGS) entry which is preliminary data.</text>
</comment>
<dbReference type="EMBL" id="CAJC01000046">
    <property type="protein sequence ID" value="CCI52046.1"/>
    <property type="molecule type" value="Genomic_DNA"/>
</dbReference>
<protein>
    <submittedName>
        <fullName evidence="1">Uncharacterized protein</fullName>
    </submittedName>
</protein>
<keyword evidence="2" id="KW-1185">Reference proteome</keyword>
<sequence>MTHWTTRLLRSYEECVSDVPFPLPRTRRPRRELSGGDRLLGLAGAAYGGLAGIHHRRPDGARPRCVLP</sequence>
<evidence type="ECO:0000313" key="2">
    <source>
        <dbReference type="Proteomes" id="UP000035720"/>
    </source>
</evidence>
<reference evidence="1 2" key="1">
    <citation type="journal article" date="2013" name="ISME J.">
        <title>A metabolic model for members of the genus Tetrasphaera involved in enhanced biological phosphorus removal.</title>
        <authorList>
            <person name="Kristiansen R."/>
            <person name="Nguyen H.T.T."/>
            <person name="Saunders A.M."/>
            <person name="Nielsen J.L."/>
            <person name="Wimmer R."/>
            <person name="Le V.Q."/>
            <person name="McIlroy S.J."/>
            <person name="Petrovski S."/>
            <person name="Seviour R.J."/>
            <person name="Calteau A."/>
            <person name="Nielsen K.L."/>
            <person name="Nielsen P.H."/>
        </authorList>
    </citation>
    <scope>NUCLEOTIDE SEQUENCE [LARGE SCALE GENOMIC DNA]</scope>
    <source>
        <strain evidence="1 2">Ben 74</strain>
    </source>
</reference>
<accession>A0A077M495</accession>
<dbReference type="Proteomes" id="UP000035720">
    <property type="component" value="Unassembled WGS sequence"/>
</dbReference>
<dbReference type="AlphaFoldDB" id="A0A077M495"/>
<proteinExistence type="predicted"/>
<name>A0A077M495_9MICO</name>
<organism evidence="1 2">
    <name type="scientific">Nostocoides jenkinsii Ben 74</name>
    <dbReference type="NCBI Taxonomy" id="1193518"/>
    <lineage>
        <taxon>Bacteria</taxon>
        <taxon>Bacillati</taxon>
        <taxon>Actinomycetota</taxon>
        <taxon>Actinomycetes</taxon>
        <taxon>Micrococcales</taxon>
        <taxon>Intrasporangiaceae</taxon>
        <taxon>Nostocoides</taxon>
    </lineage>
</organism>
<gene>
    <name evidence="1" type="ORF">BN13_140038</name>
</gene>
<evidence type="ECO:0000313" key="1">
    <source>
        <dbReference type="EMBL" id="CCI52046.1"/>
    </source>
</evidence>